<reference evidence="3 4" key="1">
    <citation type="submission" date="2018-02" db="EMBL/GenBank/DDBJ databases">
        <title>Complete genome of Nitrosopumilus ureaphilus PS0.</title>
        <authorList>
            <person name="Qin W."/>
            <person name="Zheng Y."/>
            <person name="Stahl D.A."/>
        </authorList>
    </citation>
    <scope>NUCLEOTIDE SEQUENCE [LARGE SCALE GENOMIC DNA]</scope>
    <source>
        <strain evidence="3 4">PS0</strain>
    </source>
</reference>
<organism evidence="3 4">
    <name type="scientific">Nitrosopumilus ureiphilus</name>
    <dbReference type="NCBI Taxonomy" id="1470067"/>
    <lineage>
        <taxon>Archaea</taxon>
        <taxon>Nitrososphaerota</taxon>
        <taxon>Nitrososphaeria</taxon>
        <taxon>Nitrosopumilales</taxon>
        <taxon>Nitrosopumilaceae</taxon>
        <taxon>Nitrosopumilus</taxon>
    </lineage>
</organism>
<gene>
    <name evidence="3" type="ORF">C5F50_11645</name>
</gene>
<dbReference type="RefSeq" id="WP_179371526.1">
    <property type="nucleotide sequence ID" value="NZ_CP026995.1"/>
</dbReference>
<keyword evidence="4" id="KW-1185">Reference proteome</keyword>
<sequence length="349" mass="40108">MKRAKDHFISRFTVQMKTKKAIPSKIRYESFLIGVLYLVGTLSLYEDVLRRGRPYVYPTILMLQLLIIKTWMRIPSNNLLHYFLSLDTTQNKKILGVCGLCNLPDRRTFDRRFKILPLKEMIGTMGGVFISERLVDNTTGSVDSSLIKAKGPVWHKSDMKNNCIPISGIDVDARWGFSKSKGWVWGYKLHMSCSTGRLIVPLSADFSTANIADNQTYKFLVHPLAGLLQNIIADPAYDDGKLYRYSKENNLRLVCPIKKYDSTSPERLELVEFYESVEGQEIYSDRKISIEPLFEIVKSTFGIRVSPVRRFGNVKSFVLVCVLVYQLMMYYNCVTGMENPRTVKRMLCN</sequence>
<dbReference type="AlphaFoldDB" id="A0A7D5MBI9"/>
<dbReference type="GO" id="GO:0006313">
    <property type="term" value="P:DNA transposition"/>
    <property type="evidence" value="ECO:0007669"/>
    <property type="project" value="InterPro"/>
</dbReference>
<accession>A0A7D5MBI9</accession>
<dbReference type="GO" id="GO:0003677">
    <property type="term" value="F:DNA binding"/>
    <property type="evidence" value="ECO:0007669"/>
    <property type="project" value="InterPro"/>
</dbReference>
<dbReference type="GeneID" id="56068778"/>
<dbReference type="Proteomes" id="UP000509478">
    <property type="component" value="Chromosome"/>
</dbReference>
<keyword evidence="1" id="KW-0472">Membrane</keyword>
<feature type="transmembrane region" description="Helical" evidence="1">
    <location>
        <begin position="26"/>
        <end position="43"/>
    </location>
</feature>
<dbReference type="EMBL" id="CP026995">
    <property type="protein sequence ID" value="QLH07649.1"/>
    <property type="molecule type" value="Genomic_DNA"/>
</dbReference>
<dbReference type="InterPro" id="IPR002559">
    <property type="entry name" value="Transposase_11"/>
</dbReference>
<evidence type="ECO:0000313" key="4">
    <source>
        <dbReference type="Proteomes" id="UP000509478"/>
    </source>
</evidence>
<dbReference type="OrthoDB" id="380472at2157"/>
<dbReference type="KEGG" id="nue:C5F50_11645"/>
<proteinExistence type="predicted"/>
<protein>
    <recommendedName>
        <fullName evidence="2">Transposase IS4-like domain-containing protein</fullName>
    </recommendedName>
</protein>
<evidence type="ECO:0000259" key="2">
    <source>
        <dbReference type="Pfam" id="PF01609"/>
    </source>
</evidence>
<keyword evidence="1" id="KW-0812">Transmembrane</keyword>
<evidence type="ECO:0000313" key="3">
    <source>
        <dbReference type="EMBL" id="QLH07649.1"/>
    </source>
</evidence>
<name>A0A7D5MBI9_9ARCH</name>
<dbReference type="GO" id="GO:0004803">
    <property type="term" value="F:transposase activity"/>
    <property type="evidence" value="ECO:0007669"/>
    <property type="project" value="InterPro"/>
</dbReference>
<dbReference type="Pfam" id="PF01609">
    <property type="entry name" value="DDE_Tnp_1"/>
    <property type="match status" value="1"/>
</dbReference>
<feature type="domain" description="Transposase IS4-like" evidence="2">
    <location>
        <begin position="140"/>
        <end position="326"/>
    </location>
</feature>
<evidence type="ECO:0000256" key="1">
    <source>
        <dbReference type="SAM" id="Phobius"/>
    </source>
</evidence>
<keyword evidence="1" id="KW-1133">Transmembrane helix</keyword>